<organism evidence="1 2">
    <name type="scientific">Periconia digitata</name>
    <dbReference type="NCBI Taxonomy" id="1303443"/>
    <lineage>
        <taxon>Eukaryota</taxon>
        <taxon>Fungi</taxon>
        <taxon>Dikarya</taxon>
        <taxon>Ascomycota</taxon>
        <taxon>Pezizomycotina</taxon>
        <taxon>Dothideomycetes</taxon>
        <taxon>Pleosporomycetidae</taxon>
        <taxon>Pleosporales</taxon>
        <taxon>Massarineae</taxon>
        <taxon>Periconiaceae</taxon>
        <taxon>Periconia</taxon>
    </lineage>
</organism>
<reference evidence="1" key="1">
    <citation type="submission" date="2023-01" db="EMBL/GenBank/DDBJ databases">
        <authorList>
            <person name="Van Ghelder C."/>
            <person name="Rancurel C."/>
        </authorList>
    </citation>
    <scope>NUCLEOTIDE SEQUENCE</scope>
    <source>
        <strain evidence="1">CNCM I-4278</strain>
    </source>
</reference>
<dbReference type="Proteomes" id="UP001152607">
    <property type="component" value="Unassembled WGS sequence"/>
</dbReference>
<comment type="caution">
    <text evidence="1">The sequence shown here is derived from an EMBL/GenBank/DDBJ whole genome shotgun (WGS) entry which is preliminary data.</text>
</comment>
<keyword evidence="2" id="KW-1185">Reference proteome</keyword>
<name>A0A9W4UXI8_9PLEO</name>
<dbReference type="EMBL" id="CAOQHR010000013">
    <property type="protein sequence ID" value="CAI6342557.1"/>
    <property type="molecule type" value="Genomic_DNA"/>
</dbReference>
<sequence length="56" mass="6261">MAQGWTASGPALSLFVFPIPTFRSMRRSHYMCMGLEIATSSVLKAVGRIWKYPLQA</sequence>
<proteinExistence type="predicted"/>
<gene>
    <name evidence="1" type="ORF">PDIGIT_LOCUS15766</name>
</gene>
<evidence type="ECO:0000313" key="1">
    <source>
        <dbReference type="EMBL" id="CAI6342557.1"/>
    </source>
</evidence>
<evidence type="ECO:0000313" key="2">
    <source>
        <dbReference type="Proteomes" id="UP001152607"/>
    </source>
</evidence>
<accession>A0A9W4UXI8</accession>
<dbReference type="AlphaFoldDB" id="A0A9W4UXI8"/>
<protein>
    <submittedName>
        <fullName evidence="1">Uncharacterized protein</fullName>
    </submittedName>
</protein>